<reference evidence="1 2" key="1">
    <citation type="journal article" date="2016" name="Mol. Biol. Evol.">
        <title>Comparative Genomics of Early-Diverging Mushroom-Forming Fungi Provides Insights into the Origins of Lignocellulose Decay Capabilities.</title>
        <authorList>
            <person name="Nagy L.G."/>
            <person name="Riley R."/>
            <person name="Tritt A."/>
            <person name="Adam C."/>
            <person name="Daum C."/>
            <person name="Floudas D."/>
            <person name="Sun H."/>
            <person name="Yadav J.S."/>
            <person name="Pangilinan J."/>
            <person name="Larsson K.H."/>
            <person name="Matsuura K."/>
            <person name="Barry K."/>
            <person name="Labutti K."/>
            <person name="Kuo R."/>
            <person name="Ohm R.A."/>
            <person name="Bhattacharya S.S."/>
            <person name="Shirouzu T."/>
            <person name="Yoshinaga Y."/>
            <person name="Martin F.M."/>
            <person name="Grigoriev I.V."/>
            <person name="Hibbett D.S."/>
        </authorList>
    </citation>
    <scope>NUCLEOTIDE SEQUENCE [LARGE SCALE GENOMIC DNA]</scope>
    <source>
        <strain evidence="1 2">HHB9708</strain>
    </source>
</reference>
<evidence type="ECO:0000313" key="2">
    <source>
        <dbReference type="Proteomes" id="UP000076722"/>
    </source>
</evidence>
<evidence type="ECO:0008006" key="3">
    <source>
        <dbReference type="Google" id="ProtNLM"/>
    </source>
</evidence>
<protein>
    <recommendedName>
        <fullName evidence="3">F-box domain-containing protein</fullName>
    </recommendedName>
</protein>
<name>A0A164XVS5_9AGAM</name>
<dbReference type="InterPro" id="IPR032675">
    <property type="entry name" value="LRR_dom_sf"/>
</dbReference>
<organism evidence="1 2">
    <name type="scientific">Sistotremastrum niveocremeum HHB9708</name>
    <dbReference type="NCBI Taxonomy" id="1314777"/>
    <lineage>
        <taxon>Eukaryota</taxon>
        <taxon>Fungi</taxon>
        <taxon>Dikarya</taxon>
        <taxon>Basidiomycota</taxon>
        <taxon>Agaricomycotina</taxon>
        <taxon>Agaricomycetes</taxon>
        <taxon>Sistotremastrales</taxon>
        <taxon>Sistotremastraceae</taxon>
        <taxon>Sertulicium</taxon>
        <taxon>Sertulicium niveocremeum</taxon>
    </lineage>
</organism>
<evidence type="ECO:0000313" key="1">
    <source>
        <dbReference type="EMBL" id="KZS96336.1"/>
    </source>
</evidence>
<dbReference type="Proteomes" id="UP000076722">
    <property type="component" value="Unassembled WGS sequence"/>
</dbReference>
<dbReference type="AlphaFoldDB" id="A0A164XVS5"/>
<accession>A0A164XVS5</accession>
<dbReference type="EMBL" id="KV419399">
    <property type="protein sequence ID" value="KZS96336.1"/>
    <property type="molecule type" value="Genomic_DNA"/>
</dbReference>
<proteinExistence type="predicted"/>
<sequence>MRVLVRIAIGNATRKAGVRSAPRFAQKLALTTRFSRSTSQHDRPNQLWGRMVYLVDMPTPESLTEFCTTFETKIATAFHQHLLDPTVSHETISDVRHSLQEMEQRLKNSVVFLKQQQNMCTPIGRLSDVLILEILEYCVLEMRKAWEKNDGLRFPAAFSLSSRWRSIAIGSATLWTYICLPLPLNLLRLFQRRSRNAPLSIDATIRDRLRTDASNEGAVMGEFGHIVRQLIPRIARLHLNWDEGWSLRYDIKDFLLGIFGQTRFSSLELLRISNEVDEEENPGFVLDAPVLKKLIFRTMPAHLPQLSSQNIVDLEWCLEEMRPKDVLNVLSQFRSIERCVIVNEDPYIGSRNPSFPVISLPNLQNLSLSYFTPEDLKYLIDHLDAPLLVSRTFGIFDEVVNGNSWEPALASILAPYLRASNEFRISDKRTTAYIFALRSSSGHQTDLSYAGWTPARVPVMSFARLAQLPCDLTSLSLDVQYFPPTYDLVKALTAWWNLTHLRVRTRESEFEKVLAALEHGPDIVCPRLKCLDCRWVKFSSDRMVKFLETRKQLGVGIQQLAIAQDVPDAERFVDLLDGGWEDEE</sequence>
<keyword evidence="2" id="KW-1185">Reference proteome</keyword>
<gene>
    <name evidence="1" type="ORF">SISNIDRAFT_493891</name>
</gene>
<dbReference type="Gene3D" id="3.80.10.10">
    <property type="entry name" value="Ribonuclease Inhibitor"/>
    <property type="match status" value="1"/>
</dbReference>